<evidence type="ECO:0000313" key="7">
    <source>
        <dbReference type="Proteomes" id="UP000077255"/>
    </source>
</evidence>
<dbReference type="Gene3D" id="1.10.1740.10">
    <property type="match status" value="1"/>
</dbReference>
<dbReference type="STRING" id="445710.ATSB10_16210"/>
<proteinExistence type="inferred from homology"/>
<protein>
    <recommendedName>
        <fullName evidence="5">RNA polymerase sigma-70 ECF-like HTH domain-containing protein</fullName>
    </recommendedName>
</protein>
<evidence type="ECO:0000256" key="1">
    <source>
        <dbReference type="ARBA" id="ARBA00010641"/>
    </source>
</evidence>
<dbReference type="AlphaFoldDB" id="A0A169GSC9"/>
<keyword evidence="2" id="KW-0805">Transcription regulation</keyword>
<dbReference type="PANTHER" id="PTHR43133:SF39">
    <property type="entry name" value="SIMILAR TO RNA POLYMERASE SIGMA-E FACTOR"/>
    <property type="match status" value="1"/>
</dbReference>
<evidence type="ECO:0000259" key="5">
    <source>
        <dbReference type="Pfam" id="PF07638"/>
    </source>
</evidence>
<dbReference type="EMBL" id="CP014841">
    <property type="protein sequence ID" value="AND69075.1"/>
    <property type="molecule type" value="Genomic_DNA"/>
</dbReference>
<dbReference type="OrthoDB" id="6023540at2"/>
<dbReference type="Pfam" id="PF07638">
    <property type="entry name" value="Sigma70_ECF"/>
    <property type="match status" value="1"/>
</dbReference>
<dbReference type="GO" id="GO:0016987">
    <property type="term" value="F:sigma factor activity"/>
    <property type="evidence" value="ECO:0007669"/>
    <property type="project" value="UniProtKB-KW"/>
</dbReference>
<organism evidence="6 7">
    <name type="scientific">Dyella thiooxydans</name>
    <dbReference type="NCBI Taxonomy" id="445710"/>
    <lineage>
        <taxon>Bacteria</taxon>
        <taxon>Pseudomonadati</taxon>
        <taxon>Pseudomonadota</taxon>
        <taxon>Gammaproteobacteria</taxon>
        <taxon>Lysobacterales</taxon>
        <taxon>Rhodanobacteraceae</taxon>
        <taxon>Dyella</taxon>
    </lineage>
</organism>
<dbReference type="InterPro" id="IPR053812">
    <property type="entry name" value="HTH_Sigma70_ECF-like"/>
</dbReference>
<dbReference type="NCBIfam" id="TIGR02937">
    <property type="entry name" value="sigma70-ECF"/>
    <property type="match status" value="1"/>
</dbReference>
<dbReference type="InterPro" id="IPR011517">
    <property type="entry name" value="RNA_pol_sigma70_ECF-like"/>
</dbReference>
<evidence type="ECO:0000313" key="6">
    <source>
        <dbReference type="EMBL" id="AND69075.1"/>
    </source>
</evidence>
<dbReference type="CDD" id="cd06171">
    <property type="entry name" value="Sigma70_r4"/>
    <property type="match status" value="1"/>
</dbReference>
<dbReference type="PANTHER" id="PTHR43133">
    <property type="entry name" value="RNA POLYMERASE ECF-TYPE SIGMA FACTO"/>
    <property type="match status" value="1"/>
</dbReference>
<dbReference type="InterPro" id="IPR036388">
    <property type="entry name" value="WH-like_DNA-bd_sf"/>
</dbReference>
<comment type="similarity">
    <text evidence="1">Belongs to the sigma-70 factor family. ECF subfamily.</text>
</comment>
<dbReference type="GO" id="GO:0006352">
    <property type="term" value="P:DNA-templated transcription initiation"/>
    <property type="evidence" value="ECO:0007669"/>
    <property type="project" value="InterPro"/>
</dbReference>
<evidence type="ECO:0000256" key="4">
    <source>
        <dbReference type="ARBA" id="ARBA00023163"/>
    </source>
</evidence>
<dbReference type="PATRIC" id="fig|445710.3.peg.1617"/>
<dbReference type="Proteomes" id="UP000077255">
    <property type="component" value="Chromosome"/>
</dbReference>
<dbReference type="InterPro" id="IPR014284">
    <property type="entry name" value="RNA_pol_sigma-70_dom"/>
</dbReference>
<dbReference type="Gene3D" id="1.10.10.10">
    <property type="entry name" value="Winged helix-like DNA-binding domain superfamily/Winged helix DNA-binding domain"/>
    <property type="match status" value="1"/>
</dbReference>
<accession>A0A169GSC9</accession>
<dbReference type="RefSeq" id="WP_063671878.1">
    <property type="nucleotide sequence ID" value="NZ_CP014841.1"/>
</dbReference>
<dbReference type="KEGG" id="dtx:ATSB10_16210"/>
<evidence type="ECO:0000256" key="2">
    <source>
        <dbReference type="ARBA" id="ARBA00023015"/>
    </source>
</evidence>
<dbReference type="NCBIfam" id="TIGR02999">
    <property type="entry name" value="Sig-70_X6"/>
    <property type="match status" value="1"/>
</dbReference>
<evidence type="ECO:0000256" key="3">
    <source>
        <dbReference type="ARBA" id="ARBA00023082"/>
    </source>
</evidence>
<keyword evidence="3" id="KW-0731">Sigma factor</keyword>
<name>A0A169GSC9_9GAMM</name>
<dbReference type="SUPFAM" id="SSF88659">
    <property type="entry name" value="Sigma3 and sigma4 domains of RNA polymerase sigma factors"/>
    <property type="match status" value="1"/>
</dbReference>
<sequence length="189" mass="20835">MNTLEKQAEVTRLLHSAQAGDPDALDEALRQMYGALHRLAGAQLRQNSSERTLSATALVNEAYLKVFGGGGTPEWENRGHLLGVAARAMREVLVDSARRRQASKRPQSVDRIELSEISGALAHQIDYAALLECMEALEQIDPRQASIVSMRFFVGLTAEQIGAAMGISPATVQREWRLARAWLQRELEG</sequence>
<dbReference type="InterPro" id="IPR039425">
    <property type="entry name" value="RNA_pol_sigma-70-like"/>
</dbReference>
<gene>
    <name evidence="6" type="ORF">ATSB10_16210</name>
</gene>
<dbReference type="InterPro" id="IPR013325">
    <property type="entry name" value="RNA_pol_sigma_r2"/>
</dbReference>
<keyword evidence="7" id="KW-1185">Reference proteome</keyword>
<dbReference type="InterPro" id="IPR013324">
    <property type="entry name" value="RNA_pol_sigma_r3/r4-like"/>
</dbReference>
<dbReference type="SUPFAM" id="SSF88946">
    <property type="entry name" value="Sigma2 domain of RNA polymerase sigma factors"/>
    <property type="match status" value="1"/>
</dbReference>
<reference evidence="6 7" key="1">
    <citation type="submission" date="2016-02" db="EMBL/GenBank/DDBJ databases">
        <title>Complete genome sequencing and analysis of ATSB10, Dyella thiooxydans isolated from rhizosphere soil of sunflower (Helianthus annuus L.).</title>
        <authorList>
            <person name="Lee Y."/>
            <person name="Hwangbo K."/>
            <person name="Chung H."/>
            <person name="Yoo J."/>
            <person name="Kim K.Y."/>
            <person name="Sa T.M."/>
            <person name="Um Y."/>
            <person name="Madhaiyan M."/>
        </authorList>
    </citation>
    <scope>NUCLEOTIDE SEQUENCE [LARGE SCALE GENOMIC DNA]</scope>
    <source>
        <strain evidence="6 7">ATSB10</strain>
    </source>
</reference>
<feature type="domain" description="RNA polymerase sigma-70 ECF-like HTH" evidence="5">
    <location>
        <begin position="8"/>
        <end position="188"/>
    </location>
</feature>
<keyword evidence="4" id="KW-0804">Transcription</keyword>